<dbReference type="PANTHER" id="PTHR11346">
    <property type="entry name" value="GALECTIN"/>
    <property type="match status" value="1"/>
</dbReference>
<dbReference type="SMART" id="SM00276">
    <property type="entry name" value="GLECT"/>
    <property type="match status" value="1"/>
</dbReference>
<dbReference type="Gene3D" id="2.60.120.200">
    <property type="match status" value="1"/>
</dbReference>
<dbReference type="Proteomes" id="UP001066276">
    <property type="component" value="Chromosome 9"/>
</dbReference>
<feature type="transmembrane region" description="Helical" evidence="3">
    <location>
        <begin position="20"/>
        <end position="38"/>
    </location>
</feature>
<evidence type="ECO:0000259" key="4">
    <source>
        <dbReference type="PROSITE" id="PS51304"/>
    </source>
</evidence>
<dbReference type="InterPro" id="IPR013320">
    <property type="entry name" value="ConA-like_dom_sf"/>
</dbReference>
<dbReference type="SMART" id="SM00908">
    <property type="entry name" value="Gal-bind_lectin"/>
    <property type="match status" value="1"/>
</dbReference>
<protein>
    <recommendedName>
        <fullName evidence="2">Galectin</fullName>
    </recommendedName>
</protein>
<organism evidence="5 6">
    <name type="scientific">Pleurodeles waltl</name>
    <name type="common">Iberian ribbed newt</name>
    <dbReference type="NCBI Taxonomy" id="8319"/>
    <lineage>
        <taxon>Eukaryota</taxon>
        <taxon>Metazoa</taxon>
        <taxon>Chordata</taxon>
        <taxon>Craniata</taxon>
        <taxon>Vertebrata</taxon>
        <taxon>Euteleostomi</taxon>
        <taxon>Amphibia</taxon>
        <taxon>Batrachia</taxon>
        <taxon>Caudata</taxon>
        <taxon>Salamandroidea</taxon>
        <taxon>Salamandridae</taxon>
        <taxon>Pleurodelinae</taxon>
        <taxon>Pleurodeles</taxon>
    </lineage>
</organism>
<proteinExistence type="predicted"/>
<dbReference type="PROSITE" id="PS51304">
    <property type="entry name" value="GALECTIN"/>
    <property type="match status" value="1"/>
</dbReference>
<dbReference type="InterPro" id="IPR001079">
    <property type="entry name" value="Galectin_CRD"/>
</dbReference>
<accession>A0AAV7MP44</accession>
<keyword evidence="3" id="KW-1133">Transmembrane helix</keyword>
<evidence type="ECO:0000256" key="3">
    <source>
        <dbReference type="SAM" id="Phobius"/>
    </source>
</evidence>
<comment type="caution">
    <text evidence="5">The sequence shown here is derived from an EMBL/GenBank/DDBJ whole genome shotgun (WGS) entry which is preliminary data.</text>
</comment>
<dbReference type="SUPFAM" id="SSF49899">
    <property type="entry name" value="Concanavalin A-like lectins/glucanases"/>
    <property type="match status" value="1"/>
</dbReference>
<dbReference type="AlphaFoldDB" id="A0AAV7MP44"/>
<keyword evidence="3" id="KW-0472">Membrane</keyword>
<dbReference type="InterPro" id="IPR044156">
    <property type="entry name" value="Galectin-like"/>
</dbReference>
<feature type="domain" description="Galectin" evidence="4">
    <location>
        <begin position="45"/>
        <end position="178"/>
    </location>
</feature>
<evidence type="ECO:0000256" key="1">
    <source>
        <dbReference type="ARBA" id="ARBA00022734"/>
    </source>
</evidence>
<keyword evidence="6" id="KW-1185">Reference proteome</keyword>
<sequence>MKARGHAQGESSAARAPCSGSAAIMLAFITICLLLLNLGSTAANFHMDFKGGLKPNTLLTMFIDIPENTPRFGIDLKQDEANIVFQFDPRFDYNKKLYTICNSMENNNWGHEIEYVDDFPFKTGKKYQIDIVCQPDSYEVYVDGNYYLKFKSPMKPVDRVKYMEIWGAQTDYAQIRTI</sequence>
<dbReference type="GO" id="GO:0030246">
    <property type="term" value="F:carbohydrate binding"/>
    <property type="evidence" value="ECO:0007669"/>
    <property type="project" value="UniProtKB-UniRule"/>
</dbReference>
<dbReference type="PANTHER" id="PTHR11346:SF147">
    <property type="entry name" value="GALECTIN"/>
    <property type="match status" value="1"/>
</dbReference>
<dbReference type="EMBL" id="JANPWB010000013">
    <property type="protein sequence ID" value="KAJ1104162.1"/>
    <property type="molecule type" value="Genomic_DNA"/>
</dbReference>
<keyword evidence="3" id="KW-0812">Transmembrane</keyword>
<keyword evidence="1 2" id="KW-0430">Lectin</keyword>
<name>A0AAV7MP44_PLEWA</name>
<evidence type="ECO:0000313" key="5">
    <source>
        <dbReference type="EMBL" id="KAJ1104162.1"/>
    </source>
</evidence>
<gene>
    <name evidence="5" type="ORF">NDU88_001577</name>
</gene>
<evidence type="ECO:0000256" key="2">
    <source>
        <dbReference type="RuleBase" id="RU102079"/>
    </source>
</evidence>
<dbReference type="Pfam" id="PF00337">
    <property type="entry name" value="Gal-bind_lectin"/>
    <property type="match status" value="1"/>
</dbReference>
<evidence type="ECO:0000313" key="6">
    <source>
        <dbReference type="Proteomes" id="UP001066276"/>
    </source>
</evidence>
<reference evidence="5" key="1">
    <citation type="journal article" date="2022" name="bioRxiv">
        <title>Sequencing and chromosome-scale assembly of the giantPleurodeles waltlgenome.</title>
        <authorList>
            <person name="Brown T."/>
            <person name="Elewa A."/>
            <person name="Iarovenko S."/>
            <person name="Subramanian E."/>
            <person name="Araus A.J."/>
            <person name="Petzold A."/>
            <person name="Susuki M."/>
            <person name="Suzuki K.-i.T."/>
            <person name="Hayashi T."/>
            <person name="Toyoda A."/>
            <person name="Oliveira C."/>
            <person name="Osipova E."/>
            <person name="Leigh N.D."/>
            <person name="Simon A."/>
            <person name="Yun M.H."/>
        </authorList>
    </citation>
    <scope>NUCLEOTIDE SEQUENCE</scope>
    <source>
        <strain evidence="5">20211129_DDA</strain>
        <tissue evidence="5">Liver</tissue>
    </source>
</reference>
<dbReference type="CDD" id="cd00070">
    <property type="entry name" value="GLECT"/>
    <property type="match status" value="1"/>
</dbReference>